<evidence type="ECO:0000256" key="7">
    <source>
        <dbReference type="SAM" id="Phobius"/>
    </source>
</evidence>
<feature type="transmembrane region" description="Helical" evidence="7">
    <location>
        <begin position="276"/>
        <end position="296"/>
    </location>
</feature>
<reference evidence="12" key="3">
    <citation type="journal article" date="2020" name="Curr. Biol.">
        <title>Chromatin organization in early land plants reveals an ancestral association between H3K27me3, transposons, and constitutive heterochromatin.</title>
        <authorList>
            <person name="Montgomery S.A."/>
            <person name="Tanizawa Y."/>
            <person name="Galik B."/>
            <person name="Wang N."/>
            <person name="Ito T."/>
            <person name="Mochizuki T."/>
            <person name="Akimcheva S."/>
            <person name="Bowman J.L."/>
            <person name="Cognat V."/>
            <person name="Marechal-Drouard L."/>
            <person name="Ekker H."/>
            <person name="Hong S.F."/>
            <person name="Kohchi T."/>
            <person name="Lin S.S."/>
            <person name="Liu L.D."/>
            <person name="Nakamura Y."/>
            <person name="Valeeva L.R."/>
            <person name="Shakirov E.V."/>
            <person name="Shippen D.E."/>
            <person name="Wei W.L."/>
            <person name="Yagura M."/>
            <person name="Yamaoka S."/>
            <person name="Yamato K.T."/>
            <person name="Liu C."/>
            <person name="Berger F."/>
        </authorList>
    </citation>
    <scope>NUCLEOTIDE SEQUENCE [LARGE SCALE GENOMIC DNA]</scope>
    <source>
        <strain evidence="12">Tak-1</strain>
    </source>
</reference>
<reference evidence="9" key="2">
    <citation type="journal article" date="2019" name="Curr. Biol.">
        <title>Chromatin organization in early land plants reveals an ancestral association between H3K27me3, transposons, and constitutive heterochromatin.</title>
        <authorList>
            <person name="Montgomery S.A."/>
            <person name="Tanizawa Y."/>
            <person name="Galik B."/>
            <person name="Wang N."/>
            <person name="Ito T."/>
            <person name="Mochizuki T."/>
            <person name="Akimcheva S."/>
            <person name="Bowman J."/>
            <person name="Cognat V."/>
            <person name="Drouard L."/>
            <person name="Ekker H."/>
            <person name="Houng S."/>
            <person name="Kohchi T."/>
            <person name="Lin S."/>
            <person name="Liu L.D."/>
            <person name="Nakamura Y."/>
            <person name="Valeeva L.R."/>
            <person name="Shakirov E.V."/>
            <person name="Shippen D.E."/>
            <person name="Wei W."/>
            <person name="Yagura M."/>
            <person name="Yamaoka S."/>
            <person name="Yamato K.T."/>
            <person name="Liu C."/>
            <person name="Berger F."/>
        </authorList>
    </citation>
    <scope>NUCLEOTIDE SEQUENCE [LARGE SCALE GENOMIC DNA]</scope>
    <source>
        <strain evidence="9">Tak-1</strain>
    </source>
</reference>
<evidence type="ECO:0000313" key="11">
    <source>
        <dbReference type="Proteomes" id="UP000077202"/>
    </source>
</evidence>
<accession>A0A176WPW4</accession>
<keyword evidence="11" id="KW-1185">Reference proteome</keyword>
<dbReference type="GO" id="GO:0016020">
    <property type="term" value="C:membrane"/>
    <property type="evidence" value="ECO:0007669"/>
    <property type="project" value="UniProtKB-SubCell"/>
</dbReference>
<dbReference type="EMBL" id="LVLJ01000416">
    <property type="protein sequence ID" value="OAE34336.1"/>
    <property type="molecule type" value="Genomic_DNA"/>
</dbReference>
<feature type="transmembrane region" description="Helical" evidence="7">
    <location>
        <begin position="395"/>
        <end position="415"/>
    </location>
</feature>
<evidence type="ECO:0000256" key="2">
    <source>
        <dbReference type="ARBA" id="ARBA00022448"/>
    </source>
</evidence>
<comment type="subcellular location">
    <subcellularLocation>
        <location evidence="1">Membrane</location>
    </subcellularLocation>
</comment>
<evidence type="ECO:0000256" key="5">
    <source>
        <dbReference type="ARBA" id="ARBA00022989"/>
    </source>
</evidence>
<dbReference type="InterPro" id="IPR013057">
    <property type="entry name" value="AA_transpt_TM"/>
</dbReference>
<dbReference type="PANTHER" id="PTHR48017">
    <property type="entry name" value="OS05G0424000 PROTEIN-RELATED"/>
    <property type="match status" value="1"/>
</dbReference>
<evidence type="ECO:0000313" key="12">
    <source>
        <dbReference type="Proteomes" id="UP001162541"/>
    </source>
</evidence>
<evidence type="ECO:0000259" key="8">
    <source>
        <dbReference type="Pfam" id="PF01490"/>
    </source>
</evidence>
<evidence type="ECO:0000313" key="9">
    <source>
        <dbReference type="EMBL" id="BBN11723.1"/>
    </source>
</evidence>
<evidence type="ECO:0000256" key="1">
    <source>
        <dbReference type="ARBA" id="ARBA00004370"/>
    </source>
</evidence>
<keyword evidence="2" id="KW-0813">Transport</keyword>
<feature type="domain" description="Amino acid transporter transmembrane" evidence="8">
    <location>
        <begin position="43"/>
        <end position="451"/>
    </location>
</feature>
<dbReference type="Proteomes" id="UP001162541">
    <property type="component" value="Chromosome 5"/>
</dbReference>
<name>A0A176WPW4_MARPO</name>
<keyword evidence="3 7" id="KW-0812">Transmembrane</keyword>
<dbReference type="EMBL" id="AP019870">
    <property type="protein sequence ID" value="BBN11723.1"/>
    <property type="molecule type" value="Genomic_DNA"/>
</dbReference>
<feature type="transmembrane region" description="Helical" evidence="7">
    <location>
        <begin position="167"/>
        <end position="185"/>
    </location>
</feature>
<feature type="transmembrane region" description="Helical" evidence="7">
    <location>
        <begin position="192"/>
        <end position="216"/>
    </location>
</feature>
<keyword evidence="5 7" id="KW-1133">Transmembrane helix</keyword>
<evidence type="ECO:0000313" key="10">
    <source>
        <dbReference type="EMBL" id="OAE34336.1"/>
    </source>
</evidence>
<feature type="transmembrane region" description="Helical" evidence="7">
    <location>
        <begin position="369"/>
        <end position="389"/>
    </location>
</feature>
<organism evidence="10 11">
    <name type="scientific">Marchantia polymorpha subsp. ruderalis</name>
    <dbReference type="NCBI Taxonomy" id="1480154"/>
    <lineage>
        <taxon>Eukaryota</taxon>
        <taxon>Viridiplantae</taxon>
        <taxon>Streptophyta</taxon>
        <taxon>Embryophyta</taxon>
        <taxon>Marchantiophyta</taxon>
        <taxon>Marchantiopsida</taxon>
        <taxon>Marchantiidae</taxon>
        <taxon>Marchantiales</taxon>
        <taxon>Marchantiaceae</taxon>
        <taxon>Marchantia</taxon>
    </lineage>
</organism>
<sequence>MVADETVPSALELGNGTLKQRHHQADPDAANKDAGALFVLESKGTWKHAGFHLSSSIAAPPLLTLPFAFVALGWEYGVLMLVLGAAVTFYAYNLLSKVLEHLAEQGRRHLRFRDLATDVLGPTLSKWIVYPTQLVVCIGVVIASPLLGGISIKIIYKLYAPDGDLKLYHFIIIFGIGLIFVGQMPSFHSLRYINFVSLVMTLCYSFTVSGACIYLGKSDRAPAKDYNLPGSETQKVFGAFNSLAIIATSYGNGIIPEIQATLEPPVTGKMFKGLTVAYAVVISTFFTVAISGYWAFGNSAAGSIFTNFLEADGTPLVPKWLIVMPNVLCIIQLLSVSIIYCQPTFDLLEGKSADVEKGRFSARNWIPRLILRTTFLCACTLIGAMFPFFGDVNAIIGAFGFTPLDFVFPMLFYILVFKPPKRSIKFWGNLILLVAYTGVGVVGAIAAIRQLVLDTSYYKLFADI</sequence>
<feature type="transmembrane region" description="Helical" evidence="7">
    <location>
        <begin position="134"/>
        <end position="155"/>
    </location>
</feature>
<feature type="transmembrane region" description="Helical" evidence="7">
    <location>
        <begin position="236"/>
        <end position="255"/>
    </location>
</feature>
<evidence type="ECO:0000256" key="6">
    <source>
        <dbReference type="ARBA" id="ARBA00023136"/>
    </source>
</evidence>
<reference evidence="10 11" key="1">
    <citation type="submission" date="2016-03" db="EMBL/GenBank/DDBJ databases">
        <title>Mechanisms controlling the formation of the plant cell surface in tip-growing cells are functionally conserved among land plants.</title>
        <authorList>
            <person name="Honkanen S."/>
            <person name="Jones V.A."/>
            <person name="Morieri G."/>
            <person name="Champion C."/>
            <person name="Hetherington A.J."/>
            <person name="Kelly S."/>
            <person name="Saint-Marcoux D."/>
            <person name="Proust H."/>
            <person name="Prescott H."/>
            <person name="Dolan L."/>
        </authorList>
    </citation>
    <scope>NUCLEOTIDE SEQUENCE [LARGE SCALE GENOMIC DNA]</scope>
    <source>
        <strain evidence="11">cv. Tak-1 and cv. Tak-2</strain>
        <tissue evidence="10">Whole gametophyte</tissue>
    </source>
</reference>
<feature type="transmembrane region" description="Helical" evidence="7">
    <location>
        <begin position="427"/>
        <end position="448"/>
    </location>
</feature>
<keyword evidence="4" id="KW-0029">Amino-acid transport</keyword>
<evidence type="ECO:0000256" key="3">
    <source>
        <dbReference type="ARBA" id="ARBA00022692"/>
    </source>
</evidence>
<feature type="transmembrane region" description="Helical" evidence="7">
    <location>
        <begin position="76"/>
        <end position="95"/>
    </location>
</feature>
<dbReference type="Proteomes" id="UP000077202">
    <property type="component" value="Unassembled WGS sequence"/>
</dbReference>
<protein>
    <recommendedName>
        <fullName evidence="8">Amino acid transporter transmembrane domain-containing protein</fullName>
    </recommendedName>
</protein>
<dbReference type="Pfam" id="PF01490">
    <property type="entry name" value="Aa_trans"/>
    <property type="match status" value="1"/>
</dbReference>
<evidence type="ECO:0000256" key="4">
    <source>
        <dbReference type="ARBA" id="ARBA00022970"/>
    </source>
</evidence>
<proteinExistence type="predicted"/>
<dbReference type="GO" id="GO:0006865">
    <property type="term" value="P:amino acid transport"/>
    <property type="evidence" value="ECO:0007669"/>
    <property type="project" value="UniProtKB-KW"/>
</dbReference>
<keyword evidence="6 7" id="KW-0472">Membrane</keyword>
<gene>
    <name evidence="10" type="ORF">AXG93_1054s1210</name>
    <name evidence="9" type="ORF">Mp_5g14230</name>
</gene>
<dbReference type="AlphaFoldDB" id="A0A176WPW4"/>